<evidence type="ECO:0000256" key="4">
    <source>
        <dbReference type="PROSITE-ProRule" id="PRU00433"/>
    </source>
</evidence>
<feature type="region of interest" description="Disordered" evidence="5">
    <location>
        <begin position="186"/>
        <end position="205"/>
    </location>
</feature>
<gene>
    <name evidence="8" type="ORF">RM539_00565</name>
</gene>
<keyword evidence="6" id="KW-0732">Signal</keyword>
<accession>A0ABU3D0L0</accession>
<sequence>MKSSFRRYLLLFIFAASVISCAEDSSRNYEYMPNMYHTVTYETYGEYPVFENGQEAKLPAEGSVPRGWMPYPYENTPEGFAAARANLKNPLPYTEDNLAAGKQLYTIYCAVCHGDNGDGQGILAEREKILGIPPYDDAGRNINEGTVYHVMYYGLNNMGSYASQTTITERWLIDQYVMKLKNDLQGGPEREFDQTQRGAEPARNLIPAINAEKPIIVKDNGRGVSTTSGDQENQN</sequence>
<evidence type="ECO:0000256" key="6">
    <source>
        <dbReference type="SAM" id="SignalP"/>
    </source>
</evidence>
<protein>
    <submittedName>
        <fullName evidence="8">Cytochrome c</fullName>
    </submittedName>
</protein>
<keyword evidence="9" id="KW-1185">Reference proteome</keyword>
<dbReference type="RefSeq" id="WP_311501520.1">
    <property type="nucleotide sequence ID" value="NZ_JAVRHK010000001.1"/>
</dbReference>
<dbReference type="Gene3D" id="1.10.760.10">
    <property type="entry name" value="Cytochrome c-like domain"/>
    <property type="match status" value="1"/>
</dbReference>
<evidence type="ECO:0000256" key="2">
    <source>
        <dbReference type="ARBA" id="ARBA00022723"/>
    </source>
</evidence>
<dbReference type="PROSITE" id="PS51257">
    <property type="entry name" value="PROKAR_LIPOPROTEIN"/>
    <property type="match status" value="1"/>
</dbReference>
<dbReference type="PANTHER" id="PTHR40394:SF2">
    <property type="entry name" value="QUINOL:CYTOCHROME C OXIDOREDUCTASE MEMBRANE PROTEIN"/>
    <property type="match status" value="1"/>
</dbReference>
<organism evidence="8 9">
    <name type="scientific">Autumnicola musiva</name>
    <dbReference type="NCBI Taxonomy" id="3075589"/>
    <lineage>
        <taxon>Bacteria</taxon>
        <taxon>Pseudomonadati</taxon>
        <taxon>Bacteroidota</taxon>
        <taxon>Flavobacteriia</taxon>
        <taxon>Flavobacteriales</taxon>
        <taxon>Flavobacteriaceae</taxon>
        <taxon>Autumnicola</taxon>
    </lineage>
</organism>
<name>A0ABU3D0L0_9FLAO</name>
<dbReference type="InterPro" id="IPR009056">
    <property type="entry name" value="Cyt_c-like_dom"/>
</dbReference>
<dbReference type="InterPro" id="IPR036909">
    <property type="entry name" value="Cyt_c-like_dom_sf"/>
</dbReference>
<feature type="chain" id="PRO_5045410869" evidence="6">
    <location>
        <begin position="23"/>
        <end position="235"/>
    </location>
</feature>
<evidence type="ECO:0000259" key="7">
    <source>
        <dbReference type="PROSITE" id="PS51007"/>
    </source>
</evidence>
<reference evidence="8 9" key="1">
    <citation type="submission" date="2023-09" db="EMBL/GenBank/DDBJ databases">
        <authorList>
            <person name="Rey-Velasco X."/>
        </authorList>
    </citation>
    <scope>NUCLEOTIDE SEQUENCE [LARGE SCALE GENOMIC DNA]</scope>
    <source>
        <strain evidence="8 9">F117</strain>
    </source>
</reference>
<dbReference type="PROSITE" id="PS51007">
    <property type="entry name" value="CYTC"/>
    <property type="match status" value="1"/>
</dbReference>
<feature type="signal peptide" evidence="6">
    <location>
        <begin position="1"/>
        <end position="22"/>
    </location>
</feature>
<dbReference type="PANTHER" id="PTHR40394">
    <property type="entry name" value="LIPOPROTEIN-RELATED"/>
    <property type="match status" value="1"/>
</dbReference>
<dbReference type="SUPFAM" id="SSF46626">
    <property type="entry name" value="Cytochrome c"/>
    <property type="match status" value="1"/>
</dbReference>
<keyword evidence="2 4" id="KW-0479">Metal-binding</keyword>
<feature type="region of interest" description="Disordered" evidence="5">
    <location>
        <begin position="216"/>
        <end position="235"/>
    </location>
</feature>
<dbReference type="Proteomes" id="UP001262582">
    <property type="component" value="Unassembled WGS sequence"/>
</dbReference>
<keyword evidence="1 4" id="KW-0349">Heme</keyword>
<dbReference type="Pfam" id="PF13442">
    <property type="entry name" value="Cytochrome_CBB3"/>
    <property type="match status" value="1"/>
</dbReference>
<evidence type="ECO:0000313" key="9">
    <source>
        <dbReference type="Proteomes" id="UP001262582"/>
    </source>
</evidence>
<keyword evidence="3 4" id="KW-0408">Iron</keyword>
<dbReference type="EMBL" id="JAVRHK010000001">
    <property type="protein sequence ID" value="MDT0675074.1"/>
    <property type="molecule type" value="Genomic_DNA"/>
</dbReference>
<evidence type="ECO:0000313" key="8">
    <source>
        <dbReference type="EMBL" id="MDT0675074.1"/>
    </source>
</evidence>
<evidence type="ECO:0000256" key="5">
    <source>
        <dbReference type="SAM" id="MobiDB-lite"/>
    </source>
</evidence>
<feature type="domain" description="Cytochrome c" evidence="7">
    <location>
        <begin position="96"/>
        <end position="181"/>
    </location>
</feature>
<feature type="compositionally biased region" description="Polar residues" evidence="5">
    <location>
        <begin position="223"/>
        <end position="235"/>
    </location>
</feature>
<proteinExistence type="predicted"/>
<evidence type="ECO:0000256" key="1">
    <source>
        <dbReference type="ARBA" id="ARBA00022617"/>
    </source>
</evidence>
<evidence type="ECO:0000256" key="3">
    <source>
        <dbReference type="ARBA" id="ARBA00023004"/>
    </source>
</evidence>
<comment type="caution">
    <text evidence="8">The sequence shown here is derived from an EMBL/GenBank/DDBJ whole genome shotgun (WGS) entry which is preliminary data.</text>
</comment>